<sequence>MSAVPELVAELGSAFLSADLGLRPEVMEDHAAYISSWLKVLKEDKRAIFSAAAHAQRAAEFLHKLQPSPDPEPQPDSRPPAPLKKEAYARLEP</sequence>
<evidence type="ECO:0000259" key="2">
    <source>
        <dbReference type="Pfam" id="PF18818"/>
    </source>
</evidence>
<dbReference type="AlphaFoldDB" id="A0A1Z4C5X6"/>
<feature type="compositionally biased region" description="Basic and acidic residues" evidence="1">
    <location>
        <begin position="83"/>
        <end position="93"/>
    </location>
</feature>
<evidence type="ECO:0000313" key="4">
    <source>
        <dbReference type="Proteomes" id="UP000197019"/>
    </source>
</evidence>
<feature type="domain" description="Polyvalent protein metallopeptidase" evidence="2">
    <location>
        <begin position="3"/>
        <end position="54"/>
    </location>
</feature>
<organism evidence="3 4">
    <name type="scientific">Methylovulum psychrotolerans</name>
    <dbReference type="NCBI Taxonomy" id="1704499"/>
    <lineage>
        <taxon>Bacteria</taxon>
        <taxon>Pseudomonadati</taxon>
        <taxon>Pseudomonadota</taxon>
        <taxon>Gammaproteobacteria</taxon>
        <taxon>Methylococcales</taxon>
        <taxon>Methylococcaceae</taxon>
        <taxon>Methylovulum</taxon>
    </lineage>
</organism>
<dbReference type="RefSeq" id="WP_088621725.1">
    <property type="nucleotide sequence ID" value="NZ_CP022129.1"/>
</dbReference>
<dbReference type="KEGG" id="mpsy:CEK71_21120"/>
<reference evidence="3 4" key="1">
    <citation type="submission" date="2017-06" db="EMBL/GenBank/DDBJ databases">
        <title>Genome Sequencing of the methanotroph Methylovulum psychrotolerants str. HV10-M2 isolated from a high-altitude environment.</title>
        <authorList>
            <person name="Mateos-Rivera A."/>
        </authorList>
    </citation>
    <scope>NUCLEOTIDE SEQUENCE [LARGE SCALE GENOMIC DNA]</scope>
    <source>
        <strain evidence="3 4">HV10_M2</strain>
    </source>
</reference>
<name>A0A1Z4C5X6_9GAMM</name>
<dbReference type="Proteomes" id="UP000197019">
    <property type="component" value="Chromosome"/>
</dbReference>
<dbReference type="EMBL" id="CP022129">
    <property type="protein sequence ID" value="ASF48864.1"/>
    <property type="molecule type" value="Genomic_DNA"/>
</dbReference>
<keyword evidence="4" id="KW-1185">Reference proteome</keyword>
<evidence type="ECO:0000313" key="3">
    <source>
        <dbReference type="EMBL" id="ASF48864.1"/>
    </source>
</evidence>
<dbReference type="Pfam" id="PF18818">
    <property type="entry name" value="MPTase-PolyVal"/>
    <property type="match status" value="1"/>
</dbReference>
<evidence type="ECO:0000256" key="1">
    <source>
        <dbReference type="SAM" id="MobiDB-lite"/>
    </source>
</evidence>
<protein>
    <recommendedName>
        <fullName evidence="2">Polyvalent protein metallopeptidase domain-containing protein</fullName>
    </recommendedName>
</protein>
<gene>
    <name evidence="3" type="ORF">CEK71_21120</name>
</gene>
<proteinExistence type="predicted"/>
<accession>A0A1Z4C5X6</accession>
<dbReference type="InterPro" id="IPR041459">
    <property type="entry name" value="MPTase-PolyVal"/>
</dbReference>
<feature type="compositionally biased region" description="Pro residues" evidence="1">
    <location>
        <begin position="68"/>
        <end position="82"/>
    </location>
</feature>
<dbReference type="OrthoDB" id="9792687at2"/>
<feature type="region of interest" description="Disordered" evidence="1">
    <location>
        <begin position="63"/>
        <end position="93"/>
    </location>
</feature>